<proteinExistence type="inferred from homology"/>
<comment type="similarity">
    <text evidence="1">Belongs to the enoyl-CoA hydratase/isomerase family.</text>
</comment>
<dbReference type="STRING" id="1182543.W9WHN0"/>
<dbReference type="Pfam" id="PF00378">
    <property type="entry name" value="ECH_1"/>
    <property type="match status" value="1"/>
</dbReference>
<sequence length="261" mass="28836">MKLSDYQDRFPGVKFSRQDGILQVTIHFNDGPAAWGPSDGGLHTQLGEAFHCIAHDEENRIVILSGTGDTFLTEWEPGEGPSNGGTTSFWHRIYREGKDLLQNLLSIEVPMIAAVNGPVHIHAEIPTLCDLVVASEMATFADKPHFVSGQVPGDGAHVWWPMLLGPNRGRSFLLTGEEIGAAEGKVLGFVAEVVPKDQVLSRAWEVARNMLKLPDKTLKYTRIALTLHIKRRLLDDLGYGLQLEGLSMISQFEQLRSQGKM</sequence>
<accession>W9WHN0</accession>
<evidence type="ECO:0000256" key="1">
    <source>
        <dbReference type="ARBA" id="ARBA00005254"/>
    </source>
</evidence>
<dbReference type="Gene3D" id="3.90.226.10">
    <property type="entry name" value="2-enoyl-CoA Hydratase, Chain A, domain 1"/>
    <property type="match status" value="1"/>
</dbReference>
<dbReference type="Proteomes" id="UP000019471">
    <property type="component" value="Unassembled WGS sequence"/>
</dbReference>
<dbReference type="PANTHER" id="PTHR43802">
    <property type="entry name" value="ENOYL-COA HYDRATASE"/>
    <property type="match status" value="1"/>
</dbReference>
<evidence type="ECO:0000313" key="2">
    <source>
        <dbReference type="EMBL" id="EXJ67398.1"/>
    </source>
</evidence>
<dbReference type="OrthoDB" id="448450at2759"/>
<reference evidence="2 3" key="1">
    <citation type="submission" date="2013-03" db="EMBL/GenBank/DDBJ databases">
        <title>The Genome Sequence of Cladophialophora psammophila CBS 110553.</title>
        <authorList>
            <consortium name="The Broad Institute Genomics Platform"/>
            <person name="Cuomo C."/>
            <person name="de Hoog S."/>
            <person name="Gorbushina A."/>
            <person name="Walker B."/>
            <person name="Young S.K."/>
            <person name="Zeng Q."/>
            <person name="Gargeya S."/>
            <person name="Fitzgerald M."/>
            <person name="Haas B."/>
            <person name="Abouelleil A."/>
            <person name="Allen A.W."/>
            <person name="Alvarado L."/>
            <person name="Arachchi H.M."/>
            <person name="Berlin A.M."/>
            <person name="Chapman S.B."/>
            <person name="Gainer-Dewar J."/>
            <person name="Goldberg J."/>
            <person name="Griggs A."/>
            <person name="Gujja S."/>
            <person name="Hansen M."/>
            <person name="Howarth C."/>
            <person name="Imamovic A."/>
            <person name="Ireland A."/>
            <person name="Larimer J."/>
            <person name="McCowan C."/>
            <person name="Murphy C."/>
            <person name="Pearson M."/>
            <person name="Poon T.W."/>
            <person name="Priest M."/>
            <person name="Roberts A."/>
            <person name="Saif S."/>
            <person name="Shea T."/>
            <person name="Sisk P."/>
            <person name="Sykes S."/>
            <person name="Wortman J."/>
            <person name="Nusbaum C."/>
            <person name="Birren B."/>
        </authorList>
    </citation>
    <scope>NUCLEOTIDE SEQUENCE [LARGE SCALE GENOMIC DNA]</scope>
    <source>
        <strain evidence="2 3">CBS 110553</strain>
    </source>
</reference>
<dbReference type="InterPro" id="IPR029045">
    <property type="entry name" value="ClpP/crotonase-like_dom_sf"/>
</dbReference>
<comment type="caution">
    <text evidence="2">The sequence shown here is derived from an EMBL/GenBank/DDBJ whole genome shotgun (WGS) entry which is preliminary data.</text>
</comment>
<organism evidence="2 3">
    <name type="scientific">Cladophialophora psammophila CBS 110553</name>
    <dbReference type="NCBI Taxonomy" id="1182543"/>
    <lineage>
        <taxon>Eukaryota</taxon>
        <taxon>Fungi</taxon>
        <taxon>Dikarya</taxon>
        <taxon>Ascomycota</taxon>
        <taxon>Pezizomycotina</taxon>
        <taxon>Eurotiomycetes</taxon>
        <taxon>Chaetothyriomycetidae</taxon>
        <taxon>Chaetothyriales</taxon>
        <taxon>Herpotrichiellaceae</taxon>
        <taxon>Cladophialophora</taxon>
    </lineage>
</organism>
<dbReference type="HOGENOM" id="CLU_009834_7_2_1"/>
<gene>
    <name evidence="2" type="ORF">A1O5_09411</name>
</gene>
<dbReference type="eggNOG" id="KOG0016">
    <property type="taxonomic scope" value="Eukaryota"/>
</dbReference>
<dbReference type="CDD" id="cd06558">
    <property type="entry name" value="crotonase-like"/>
    <property type="match status" value="1"/>
</dbReference>
<dbReference type="InterPro" id="IPR001753">
    <property type="entry name" value="Enoyl-CoA_hydra/iso"/>
</dbReference>
<evidence type="ECO:0000313" key="3">
    <source>
        <dbReference type="Proteomes" id="UP000019471"/>
    </source>
</evidence>
<protein>
    <submittedName>
        <fullName evidence="2">Enoyl-CoA hydratase</fullName>
    </submittedName>
</protein>
<dbReference type="GeneID" id="19194107"/>
<keyword evidence="3" id="KW-1185">Reference proteome</keyword>
<name>W9WHN0_9EURO</name>
<dbReference type="RefSeq" id="XP_007748180.1">
    <property type="nucleotide sequence ID" value="XM_007749990.1"/>
</dbReference>
<dbReference type="SUPFAM" id="SSF52096">
    <property type="entry name" value="ClpP/crotonase"/>
    <property type="match status" value="1"/>
</dbReference>
<dbReference type="EMBL" id="AMGX01000016">
    <property type="protein sequence ID" value="EXJ67398.1"/>
    <property type="molecule type" value="Genomic_DNA"/>
</dbReference>
<dbReference type="AlphaFoldDB" id="W9WHN0"/>
<dbReference type="PANTHER" id="PTHR43802:SF1">
    <property type="entry name" value="IP11341P-RELATED"/>
    <property type="match status" value="1"/>
</dbReference>